<reference evidence="3" key="1">
    <citation type="submission" date="2022-08" db="EMBL/GenBank/DDBJ databases">
        <authorList>
            <consortium name="DOE Joint Genome Institute"/>
            <person name="Min B."/>
            <person name="Riley R."/>
            <person name="Sierra-Patev S."/>
            <person name="Naranjo-Ortiz M."/>
            <person name="Looney B."/>
            <person name="Konkel Z."/>
            <person name="Slot J.C."/>
            <person name="Sakamoto Y."/>
            <person name="Steenwyk J.L."/>
            <person name="Rokas A."/>
            <person name="Carro J."/>
            <person name="Camarero S."/>
            <person name="Ferreira P."/>
            <person name="Molpeceres G."/>
            <person name="Ruiz-Duenas F.J."/>
            <person name="Serrano A."/>
            <person name="Henrissat B."/>
            <person name="Drula E."/>
            <person name="Hughes K.W."/>
            <person name="Mata J.L."/>
            <person name="Ishikawa N.K."/>
            <person name="Vargas-Isla R."/>
            <person name="Ushijima S."/>
            <person name="Smith C.A."/>
            <person name="Ahrendt S."/>
            <person name="Andreopoulos W."/>
            <person name="He G."/>
            <person name="Labutti K."/>
            <person name="Lipzen A."/>
            <person name="Ng V."/>
            <person name="Sandor L."/>
            <person name="Barry K."/>
            <person name="Martinez A.T."/>
            <person name="Xiao Y."/>
            <person name="Gibbons J.G."/>
            <person name="Terashima K."/>
            <person name="Hibbett D.S."/>
            <person name="Grigoriev I.V."/>
        </authorList>
    </citation>
    <scope>NUCLEOTIDE SEQUENCE</scope>
    <source>
        <strain evidence="3">TFB9207</strain>
    </source>
</reference>
<dbReference type="Proteomes" id="UP001163846">
    <property type="component" value="Unassembled WGS sequence"/>
</dbReference>
<evidence type="ECO:0000259" key="2">
    <source>
        <dbReference type="Pfam" id="PF25043"/>
    </source>
</evidence>
<dbReference type="InterPro" id="IPR056690">
    <property type="entry name" value="DUF7788"/>
</dbReference>
<dbReference type="InterPro" id="IPR058580">
    <property type="entry name" value="DUF2828"/>
</dbReference>
<feature type="domain" description="DUF2828" evidence="1">
    <location>
        <begin position="108"/>
        <end position="520"/>
    </location>
</feature>
<dbReference type="AlphaFoldDB" id="A0AA38P6X6"/>
<dbReference type="PANTHER" id="PTHR31373">
    <property type="entry name" value="OS06G0652100 PROTEIN"/>
    <property type="match status" value="1"/>
</dbReference>
<dbReference type="InterPro" id="IPR036465">
    <property type="entry name" value="vWFA_dom_sf"/>
</dbReference>
<feature type="domain" description="DUF7788" evidence="2">
    <location>
        <begin position="533"/>
        <end position="758"/>
    </location>
</feature>
<protein>
    <submittedName>
        <fullName evidence="3">Uncharacterized protein</fullName>
    </submittedName>
</protein>
<comment type="caution">
    <text evidence="3">The sequence shown here is derived from an EMBL/GenBank/DDBJ whole genome shotgun (WGS) entry which is preliminary data.</text>
</comment>
<accession>A0AA38P6X6</accession>
<name>A0AA38P6X6_9AGAR</name>
<dbReference type="Pfam" id="PF25043">
    <property type="entry name" value="DUF7788"/>
    <property type="match status" value="1"/>
</dbReference>
<sequence length="770" mass="86659">MTAGLLSCSIKRALCAHGSLIRLVRISQQSISSIKSTHTSQYRMASTINLTTQKFTMPHVPELYDVNFLDVLLPPKPDDVVVTDAQAAPAPRNAMMDALQASAYLTLTENGAPALSSTLSPTVDAFNGLNPYSDANTLDNLLTKSWKEDPGLTLRLIWQLRSIHDGKSEREGFYRAFGWLYKNHPRTAITNLHMLVSPVCLNKKRPEFPFSHGYWKDLLNILALATTNELGSMEATFLHHPRNQYTYPRSKPKQVLTAEQRQQRAAEQLALAKAKRVQVGEERYKILEKRLENPTYRALYVMVTRLFVDQLIKDLQIVHDLQQLTPDEDHVPLLKKLSLAGKWAPSPGASHDRVTNISSAIALLLHHSRARISQPFPSALSSFDSAQFGSNPESAFDQYMILRSYIGRWILNPLRTLLLLPEPLMSSNRWSEIRHNNVASVCMKNNTEHFFKHDPDRFQQYLMDVESGKKSISGATLLPHQIVTEVVKLSSAQTESKYPKLQAFKKELAETRLCMLKAQWFPFLRTQAVRLGNSLAICDVSGSMGVLENSKSRNPEPIAPAISLSLLLAQLAKPPFDQGFITFSAYPQFVKLDPSMSLAKTVNTILNADWGMNTDFNAVFLNLLLPLAVKNKIPKEEMIKQLFVFSDMQFDEARRDTYNSASGSGESWKTNHDHIVEAYEKAGYEVPRIVYWDLAGRGTTEVTAEREGVALMNGFSPSMLKVFMGEEDEVDGDWEKVGKMETDDSEKFNPVNIMKRSVMKSSFDGLVVMD</sequence>
<dbReference type="Pfam" id="PF11443">
    <property type="entry name" value="DUF2828"/>
    <property type="match status" value="1"/>
</dbReference>
<dbReference type="InterPro" id="IPR011205">
    <property type="entry name" value="UCP015417_vWA"/>
</dbReference>
<dbReference type="Gene3D" id="3.40.50.410">
    <property type="entry name" value="von Willebrand factor, type A domain"/>
    <property type="match status" value="1"/>
</dbReference>
<dbReference type="PIRSF" id="PIRSF015417">
    <property type="entry name" value="T31B5_30_vWA"/>
    <property type="match status" value="1"/>
</dbReference>
<evidence type="ECO:0000259" key="1">
    <source>
        <dbReference type="Pfam" id="PF11443"/>
    </source>
</evidence>
<dbReference type="EMBL" id="MU806259">
    <property type="protein sequence ID" value="KAJ3837250.1"/>
    <property type="molecule type" value="Genomic_DNA"/>
</dbReference>
<evidence type="ECO:0000313" key="3">
    <source>
        <dbReference type="EMBL" id="KAJ3837250.1"/>
    </source>
</evidence>
<dbReference type="PANTHER" id="PTHR31373:SF27">
    <property type="entry name" value="TROVE DOMAIN-CONTAINING PROTEIN"/>
    <property type="match status" value="1"/>
</dbReference>
<dbReference type="SUPFAM" id="SSF53300">
    <property type="entry name" value="vWA-like"/>
    <property type="match status" value="1"/>
</dbReference>
<proteinExistence type="predicted"/>
<gene>
    <name evidence="3" type="ORF">F5878DRAFT_622907</name>
</gene>
<keyword evidence="4" id="KW-1185">Reference proteome</keyword>
<organism evidence="3 4">
    <name type="scientific">Lentinula raphanica</name>
    <dbReference type="NCBI Taxonomy" id="153919"/>
    <lineage>
        <taxon>Eukaryota</taxon>
        <taxon>Fungi</taxon>
        <taxon>Dikarya</taxon>
        <taxon>Basidiomycota</taxon>
        <taxon>Agaricomycotina</taxon>
        <taxon>Agaricomycetes</taxon>
        <taxon>Agaricomycetidae</taxon>
        <taxon>Agaricales</taxon>
        <taxon>Marasmiineae</taxon>
        <taxon>Omphalotaceae</taxon>
        <taxon>Lentinula</taxon>
    </lineage>
</organism>
<evidence type="ECO:0000313" key="4">
    <source>
        <dbReference type="Proteomes" id="UP001163846"/>
    </source>
</evidence>